<evidence type="ECO:0000259" key="5">
    <source>
        <dbReference type="SMART" id="SM00912"/>
    </source>
</evidence>
<gene>
    <name evidence="6" type="primary">fhaB_5</name>
    <name evidence="6" type="ORF">NCTC8554_01907</name>
</gene>
<dbReference type="RefSeq" id="WP_082301639.1">
    <property type="nucleotide sequence ID" value="NZ_CP020401.2"/>
</dbReference>
<evidence type="ECO:0000256" key="2">
    <source>
        <dbReference type="ARBA" id="ARBA00022656"/>
    </source>
</evidence>
<dbReference type="InterPro" id="IPR006915">
    <property type="entry name" value="DUF637_hemagglutn_put"/>
</dbReference>
<keyword evidence="3" id="KW-1266">Target cell cytoplasm</keyword>
<dbReference type="NCBIfam" id="TIGR01901">
    <property type="entry name" value="adhes_NPXG"/>
    <property type="match status" value="1"/>
</dbReference>
<dbReference type="SUPFAM" id="SSF51126">
    <property type="entry name" value="Pectin lyase-like"/>
    <property type="match status" value="1"/>
</dbReference>
<dbReference type="SMART" id="SM00912">
    <property type="entry name" value="Haemagg_act"/>
    <property type="match status" value="1"/>
</dbReference>
<dbReference type="GO" id="GO:0090729">
    <property type="term" value="F:toxin activity"/>
    <property type="evidence" value="ECO:0007669"/>
    <property type="project" value="UniProtKB-KW"/>
</dbReference>
<comment type="subcellular location">
    <subcellularLocation>
        <location evidence="1">Target cell</location>
        <location evidence="1">Target cell cytoplasm</location>
    </subcellularLocation>
</comment>
<evidence type="ECO:0000256" key="4">
    <source>
        <dbReference type="ARBA" id="ARBA00023026"/>
    </source>
</evidence>
<dbReference type="Pfam" id="PF13018">
    <property type="entry name" value="ESPR"/>
    <property type="match status" value="1"/>
</dbReference>
<dbReference type="InterPro" id="IPR011050">
    <property type="entry name" value="Pectin_lyase_fold/virulence"/>
</dbReference>
<evidence type="ECO:0000256" key="3">
    <source>
        <dbReference type="ARBA" id="ARBA00022913"/>
    </source>
</evidence>
<protein>
    <submittedName>
        <fullName evidence="6">Hemagglutinin/hemolysin-like protein</fullName>
    </submittedName>
</protein>
<dbReference type="CDD" id="cd20732">
    <property type="entry name" value="PoNe_FilH_DUF637_VENN-like"/>
    <property type="match status" value="1"/>
</dbReference>
<organism evidence="6 7">
    <name type="scientific">Neisseria meningitidis</name>
    <dbReference type="NCBI Taxonomy" id="487"/>
    <lineage>
        <taxon>Bacteria</taxon>
        <taxon>Pseudomonadati</taxon>
        <taxon>Pseudomonadota</taxon>
        <taxon>Betaproteobacteria</taxon>
        <taxon>Neisseriales</taxon>
        <taxon>Neisseriaceae</taxon>
        <taxon>Neisseria</taxon>
    </lineage>
</organism>
<keyword evidence="2" id="KW-0800">Toxin</keyword>
<evidence type="ECO:0000313" key="6">
    <source>
        <dbReference type="EMBL" id="SUA29874.1"/>
    </source>
</evidence>
<dbReference type="Gene3D" id="2.160.20.10">
    <property type="entry name" value="Single-stranded right-handed beta-helix, Pectin lyase-like"/>
    <property type="match status" value="1"/>
</dbReference>
<reference evidence="6 7" key="1">
    <citation type="submission" date="2018-06" db="EMBL/GenBank/DDBJ databases">
        <authorList>
            <consortium name="Pathogen Informatics"/>
            <person name="Doyle S."/>
        </authorList>
    </citation>
    <scope>NUCLEOTIDE SEQUENCE [LARGE SCALE GENOMIC DNA]</scope>
    <source>
        <strain evidence="6 7">NCTC8554</strain>
    </source>
</reference>
<dbReference type="Pfam" id="PF04829">
    <property type="entry name" value="PT-VENN"/>
    <property type="match status" value="1"/>
</dbReference>
<sequence>MNKGLHRIIFSKKHSTMVAVAETANSQGKGKQAGSSVSVSLKTSGDLCGKLKTTLKTLVCSLVSLSMVLPAHAQITTDKSAPKNQQVVILKTNTGAPLVNIQTPNGRGLSHNRYTQFDVDNKGAVLNNDRNNNPFLVKGSAQLILNEVRGTASKLNGIVTVGGQKADVIIANPNGITVNGGGFKNVGRGILTTGAPQIGKDGALTGFDVRQGTLTVGAAGWNDKGGADYTGVLARAVALQGKLQGKKLAVSTGSQKVDYASGEISAGTAAGTKPTIALDTAALGGMYADSITLIANEKGVGVKNAGTLEAAKQLIVTSSGRIENSGRIATTADSTEASPTYLSIETTETGAAGAFISNGGRIESKGLLVIETGENISLRNGAVVQNNGSRPATTVLNAGHNLVIESKTNVNNAKGSATLSAGGRTTINDATIQAGSSVYSSTKGDTELGENTRIIAENVTVLSNGSIGSAAVIEAKDTAHIEAGKPLSLETSNVASNIRLNNGSIKGGKQVVLMADDDIQAKASHLNASGNLYIHAGKDLDLNADKDLSTQSISLRADNTALISSNGNTLTAEKNLDIQAGSLSVRQSNLQSSGGNVQMSATKGNISLNQSWINASQNIDTAALQGNIISDGLTAVAEVGRVSLLANGNVDFNGLNTLIAEGDINAGSVGKGRLKMDNTDIYASAGDVKLVAGGQLDLGNGTVNGGHISLDSNKGSMVVQNVHLNARASLKVDADQTLTINNSKLNSDHNTQINTNHGHMTLNQLDAHSRRHMSISAQGKGKGKDSGQILQNDQQNSKSTLAADGVLSLNSSALQVLDNTTLRGGAINIKAGGGIIKRGHIDWETQDTATMRSAELKPLSGMMSIESGGDNPLTVEPGNRIVSAGDLAVKHNGTFQISARAGNNGNPSAQTASVSAKGNIGIVAGEVDIDAANIAAGKDLALVATKGNISLNSIRNTFSNYQLKTDKHNITQQLTDVEQELSKLTSDPKYRKAQDLPQMLRRKYKRRDKVFGDSEARLRGLRAKINAADEAWAERQSPVKALLERKQLLQQALLTVSQPGSGHENQGSTLSGQNIKLLAAGGIRIQGSKVAATQQANIQAAGFLPAPAAEELQEGRLQSAIDISGVLDTFEYGQQGSDKYGYAIFSRPSEISGKTGVTLSAPNANENSRISLSAANIEAENGKIKIQSYGDQYYYARQSELYTFERRSYKTGKWYNRKHITEVKEHKNAKPDAVNLSASQGIDIKSGGSIDAYATAFDAPKGSINIEAGRKLTLYAVEELNYDKLDSQKRRRFLGISYSKAHDTTTQVMKTALPSRVVAESANLQSGWDTKLQGTQFETTLGGATIRAGVGEQARADAKIILEGIKSSIHTETVSSSKSTLWQKQAGWGSNIETLQLPSFTGPVAPVLTAPGGYIADIPKGNLKTEIEKLAKQPEYAYLKQLQVAKNINWNQVQLAYDRWDYKQEGLTEAGAAIIALAVTVVTSGAGTGAVLGLNGAAAAATDAAFASLASQASVSFINNKGDVGKTLKELGRSSTVKNLVVAAATAGVADKIGASALNNVSDKQWINNLTVNLANAGSAALINTAVNGGSLKDNLEANILAALVNTAHGEAASKIKQLDQHYIVHKIAHAIAGCAAAAANKGKCQDGAIGAAVGEIVGEALVKNTDFSRMSATEIEKSKAKITAYSKLVAGTASAVVGGDVNTAANAAQIAVENNTLYPRCVGAKCDEFQKEQQKWIRENPEEYREVLLLQTGFIPIIGDIQSFVQAQTAADHLFALLGVVPGIGESIQAYKVAKAAKNLQGMKKALDKAATVATAQGYVSKTKIKIGQTELRVTAATDKQLLKAIGEGRDTTGKMTEQLFDSVAKQNGFRVLSGGKYGGNNGFDHVWQAADGSVVLIVESKQIRNGTVQLNPNGAGGYTQMSEDWIKQVANSLPDGSPAKAAVFKAEREGKLKTAIAGVDRQTGKAVILSVKVPSKTNIRR</sequence>
<keyword evidence="4" id="KW-0843">Virulence</keyword>
<dbReference type="Pfam" id="PF04830">
    <property type="entry name" value="DUF637"/>
    <property type="match status" value="1"/>
</dbReference>
<evidence type="ECO:0000256" key="1">
    <source>
        <dbReference type="ARBA" id="ARBA00004219"/>
    </source>
</evidence>
<dbReference type="InterPro" id="IPR024973">
    <property type="entry name" value="ESPR"/>
</dbReference>
<dbReference type="EMBL" id="UGRP01000002">
    <property type="protein sequence ID" value="SUA29874.1"/>
    <property type="molecule type" value="Genomic_DNA"/>
</dbReference>
<dbReference type="Pfam" id="PF05860">
    <property type="entry name" value="TPS"/>
    <property type="match status" value="1"/>
</dbReference>
<feature type="domain" description="Filamentous haemagglutinin FhaB/tRNA nuclease CdiA-like TPS" evidence="5">
    <location>
        <begin position="93"/>
        <end position="201"/>
    </location>
</feature>
<accession>A0A378WCF5</accession>
<dbReference type="InterPro" id="IPR008638">
    <property type="entry name" value="FhaB/CdiA-like_TPS"/>
</dbReference>
<proteinExistence type="predicted"/>
<evidence type="ECO:0000313" key="7">
    <source>
        <dbReference type="Proteomes" id="UP000254176"/>
    </source>
</evidence>
<dbReference type="InterPro" id="IPR006914">
    <property type="entry name" value="VENN_dom"/>
</dbReference>
<dbReference type="Proteomes" id="UP000254176">
    <property type="component" value="Unassembled WGS sequence"/>
</dbReference>
<dbReference type="InterPro" id="IPR012334">
    <property type="entry name" value="Pectin_lyas_fold"/>
</dbReference>
<name>A0A378WCF5_NEIME</name>